<evidence type="ECO:0000313" key="2">
    <source>
        <dbReference type="EMBL" id="AFM13403.1"/>
    </source>
</evidence>
<sequence>MSKIVHVVKDDCTSCSLCADTHPSYFRLDSDDLAETHNSGANVNNAEVPEADYAKIQESIDDCPGECIKWKE</sequence>
<dbReference type="Gene3D" id="3.30.70.20">
    <property type="match status" value="1"/>
</dbReference>
<dbReference type="KEGG" id="tpx:Turpa_2764"/>
<dbReference type="Pfam" id="PF13459">
    <property type="entry name" value="Fer4_15"/>
    <property type="match status" value="1"/>
</dbReference>
<proteinExistence type="predicted"/>
<keyword evidence="3" id="KW-1185">Reference proteome</keyword>
<dbReference type="PANTHER" id="PTHR39163">
    <property type="entry name" value="FERREDOXIN"/>
    <property type="match status" value="1"/>
</dbReference>
<dbReference type="SUPFAM" id="SSF54862">
    <property type="entry name" value="4Fe-4S ferredoxins"/>
    <property type="match status" value="1"/>
</dbReference>
<dbReference type="PANTHER" id="PTHR39163:SF1">
    <property type="entry name" value="FERREDOXIN"/>
    <property type="match status" value="1"/>
</dbReference>
<dbReference type="EMBL" id="CP002959">
    <property type="protein sequence ID" value="AFM13403.1"/>
    <property type="molecule type" value="Genomic_DNA"/>
</dbReference>
<evidence type="ECO:0000313" key="3">
    <source>
        <dbReference type="Proteomes" id="UP000006048"/>
    </source>
</evidence>
<dbReference type="AlphaFoldDB" id="I4B7Z6"/>
<dbReference type="Proteomes" id="UP000006048">
    <property type="component" value="Chromosome"/>
</dbReference>
<evidence type="ECO:0000256" key="1">
    <source>
        <dbReference type="ARBA" id="ARBA00001966"/>
    </source>
</evidence>
<protein>
    <submittedName>
        <fullName evidence="2">Ferrodoxin-like protein</fullName>
    </submittedName>
</protein>
<dbReference type="OrthoDB" id="9803319at2"/>
<accession>I4B7Z6</accession>
<dbReference type="HOGENOM" id="CLU_139698_6_4_12"/>
<name>I4B7Z6_TURPD</name>
<dbReference type="RefSeq" id="WP_014803905.1">
    <property type="nucleotide sequence ID" value="NC_018020.1"/>
</dbReference>
<organism evidence="2 3">
    <name type="scientific">Turneriella parva (strain ATCC BAA-1111 / DSM 21527 / NCTC 11395 / H)</name>
    <name type="common">Leptospira parva</name>
    <dbReference type="NCBI Taxonomy" id="869212"/>
    <lineage>
        <taxon>Bacteria</taxon>
        <taxon>Pseudomonadati</taxon>
        <taxon>Spirochaetota</taxon>
        <taxon>Spirochaetia</taxon>
        <taxon>Leptospirales</taxon>
        <taxon>Leptospiraceae</taxon>
        <taxon>Turneriella</taxon>
    </lineage>
</organism>
<reference evidence="2 3" key="1">
    <citation type="submission" date="2012-06" db="EMBL/GenBank/DDBJ databases">
        <title>The complete chromosome of genome of Turneriella parva DSM 21527.</title>
        <authorList>
            <consortium name="US DOE Joint Genome Institute (JGI-PGF)"/>
            <person name="Lucas S."/>
            <person name="Han J."/>
            <person name="Lapidus A."/>
            <person name="Bruce D."/>
            <person name="Goodwin L."/>
            <person name="Pitluck S."/>
            <person name="Peters L."/>
            <person name="Kyrpides N."/>
            <person name="Mavromatis K."/>
            <person name="Ivanova N."/>
            <person name="Mikhailova N."/>
            <person name="Chertkov O."/>
            <person name="Detter J.C."/>
            <person name="Tapia R."/>
            <person name="Han C."/>
            <person name="Land M."/>
            <person name="Hauser L."/>
            <person name="Markowitz V."/>
            <person name="Cheng J.-F."/>
            <person name="Hugenholtz P."/>
            <person name="Woyke T."/>
            <person name="Wu D."/>
            <person name="Gronow S."/>
            <person name="Wellnitz S."/>
            <person name="Brambilla E."/>
            <person name="Klenk H.-P."/>
            <person name="Eisen J.A."/>
        </authorList>
    </citation>
    <scope>NUCLEOTIDE SEQUENCE [LARGE SCALE GENOMIC DNA]</scope>
    <source>
        <strain evidence="3">ATCC BAA-1111 / DSM 21527 / NCTC 11395 / H</strain>
    </source>
</reference>
<dbReference type="InterPro" id="IPR052395">
    <property type="entry name" value="ET_Ferredoxin"/>
</dbReference>
<comment type="cofactor">
    <cofactor evidence="1">
        <name>[4Fe-4S] cluster</name>
        <dbReference type="ChEBI" id="CHEBI:49883"/>
    </cofactor>
</comment>
<dbReference type="STRING" id="869212.Turpa_2764"/>
<gene>
    <name evidence="2" type="ordered locus">Turpa_2764</name>
</gene>